<name>A0A432X133_9GAMM</name>
<dbReference type="PANTHER" id="PTHR21299:SF1">
    <property type="entry name" value="PANTOATE--BETA-ALANINE LIGASE"/>
    <property type="match status" value="1"/>
</dbReference>
<keyword evidence="3 8" id="KW-0436">Ligase</keyword>
<comment type="subunit">
    <text evidence="8">Homodimer.</text>
</comment>
<organism evidence="9 10">
    <name type="scientific">Aliidiomarina taiwanensis</name>
    <dbReference type="NCBI Taxonomy" id="946228"/>
    <lineage>
        <taxon>Bacteria</taxon>
        <taxon>Pseudomonadati</taxon>
        <taxon>Pseudomonadota</taxon>
        <taxon>Gammaproteobacteria</taxon>
        <taxon>Alteromonadales</taxon>
        <taxon>Idiomarinaceae</taxon>
        <taxon>Aliidiomarina</taxon>
    </lineage>
</organism>
<dbReference type="GO" id="GO:0005524">
    <property type="term" value="F:ATP binding"/>
    <property type="evidence" value="ECO:0007669"/>
    <property type="project" value="UniProtKB-KW"/>
</dbReference>
<dbReference type="GO" id="GO:0004592">
    <property type="term" value="F:pantoate-beta-alanine ligase activity"/>
    <property type="evidence" value="ECO:0007669"/>
    <property type="project" value="UniProtKB-UniRule"/>
</dbReference>
<keyword evidence="8" id="KW-0963">Cytoplasm</keyword>
<dbReference type="Gene3D" id="3.30.1300.10">
    <property type="entry name" value="Pantoate-beta-alanine ligase, C-terminal domain"/>
    <property type="match status" value="1"/>
</dbReference>
<comment type="pathway">
    <text evidence="1 8">Cofactor biosynthesis; (R)-pantothenate biosynthesis; (R)-pantothenate from (R)-pantoate and beta-alanine: step 1/1.</text>
</comment>
<comment type="caution">
    <text evidence="8">Lacks conserved residue(s) required for the propagation of feature annotation.</text>
</comment>
<keyword evidence="6 8" id="KW-0067">ATP-binding</keyword>
<dbReference type="InterPro" id="IPR042176">
    <property type="entry name" value="Pantoate_ligase_C"/>
</dbReference>
<keyword evidence="10" id="KW-1185">Reference proteome</keyword>
<dbReference type="RefSeq" id="WP_126757523.1">
    <property type="nucleotide sequence ID" value="NZ_PIPQ01000004.1"/>
</dbReference>
<dbReference type="AlphaFoldDB" id="A0A432X133"/>
<dbReference type="FunFam" id="3.40.50.620:FF:000013">
    <property type="entry name" value="Pantothenate synthetase"/>
    <property type="match status" value="1"/>
</dbReference>
<keyword evidence="4 8" id="KW-0566">Pantothenate biosynthesis</keyword>
<dbReference type="CDD" id="cd00560">
    <property type="entry name" value="PanC"/>
    <property type="match status" value="1"/>
</dbReference>
<accession>A0A432X133</accession>
<evidence type="ECO:0000256" key="2">
    <source>
        <dbReference type="ARBA" id="ARBA00009256"/>
    </source>
</evidence>
<dbReference type="GO" id="GO:0015940">
    <property type="term" value="P:pantothenate biosynthetic process"/>
    <property type="evidence" value="ECO:0007669"/>
    <property type="project" value="UniProtKB-UniRule"/>
</dbReference>
<reference evidence="9 10" key="1">
    <citation type="journal article" date="2011" name="Front. Microbiol.">
        <title>Genomic signatures of strain selection and enhancement in Bacillus atrophaeus var. globigii, a historical biowarfare simulant.</title>
        <authorList>
            <person name="Gibbons H.S."/>
            <person name="Broomall S.M."/>
            <person name="McNew L.A."/>
            <person name="Daligault H."/>
            <person name="Chapman C."/>
            <person name="Bruce D."/>
            <person name="Karavis M."/>
            <person name="Krepps M."/>
            <person name="McGregor P.A."/>
            <person name="Hong C."/>
            <person name="Park K.H."/>
            <person name="Akmal A."/>
            <person name="Feldman A."/>
            <person name="Lin J.S."/>
            <person name="Chang W.E."/>
            <person name="Higgs B.W."/>
            <person name="Demirev P."/>
            <person name="Lindquist J."/>
            <person name="Liem A."/>
            <person name="Fochler E."/>
            <person name="Read T.D."/>
            <person name="Tapia R."/>
            <person name="Johnson S."/>
            <person name="Bishop-Lilly K.A."/>
            <person name="Detter C."/>
            <person name="Han C."/>
            <person name="Sozhamannan S."/>
            <person name="Rosenzweig C.N."/>
            <person name="Skowronski E.W."/>
        </authorList>
    </citation>
    <scope>NUCLEOTIDE SEQUENCE [LARGE SCALE GENOMIC DNA]</scope>
    <source>
        <strain evidence="9 10">AIT1</strain>
    </source>
</reference>
<feature type="binding site" evidence="8">
    <location>
        <begin position="30"/>
        <end position="37"/>
    </location>
    <ligand>
        <name>ATP</name>
        <dbReference type="ChEBI" id="CHEBI:30616"/>
    </ligand>
</feature>
<dbReference type="NCBIfam" id="TIGR00018">
    <property type="entry name" value="panC"/>
    <property type="match status" value="1"/>
</dbReference>
<feature type="binding site" evidence="8">
    <location>
        <begin position="149"/>
        <end position="152"/>
    </location>
    <ligand>
        <name>ATP</name>
        <dbReference type="ChEBI" id="CHEBI:30616"/>
    </ligand>
</feature>
<evidence type="ECO:0000256" key="3">
    <source>
        <dbReference type="ARBA" id="ARBA00022598"/>
    </source>
</evidence>
<dbReference type="SUPFAM" id="SSF52374">
    <property type="entry name" value="Nucleotidylyl transferase"/>
    <property type="match status" value="1"/>
</dbReference>
<comment type="subcellular location">
    <subcellularLocation>
        <location evidence="8">Cytoplasm</location>
    </subcellularLocation>
</comment>
<dbReference type="InterPro" id="IPR004821">
    <property type="entry name" value="Cyt_trans-like"/>
</dbReference>
<dbReference type="InterPro" id="IPR014729">
    <property type="entry name" value="Rossmann-like_a/b/a_fold"/>
</dbReference>
<evidence type="ECO:0000256" key="4">
    <source>
        <dbReference type="ARBA" id="ARBA00022655"/>
    </source>
</evidence>
<dbReference type="UniPathway" id="UPA00028">
    <property type="reaction ID" value="UER00005"/>
</dbReference>
<evidence type="ECO:0000256" key="6">
    <source>
        <dbReference type="ARBA" id="ARBA00022840"/>
    </source>
</evidence>
<dbReference type="PANTHER" id="PTHR21299">
    <property type="entry name" value="CYTIDYLATE KINASE/PANTOATE-BETA-ALANINE LIGASE"/>
    <property type="match status" value="1"/>
</dbReference>
<dbReference type="HAMAP" id="MF_00158">
    <property type="entry name" value="PanC"/>
    <property type="match status" value="1"/>
</dbReference>
<dbReference type="InterPro" id="IPR003721">
    <property type="entry name" value="Pantoate_ligase"/>
</dbReference>
<dbReference type="EC" id="6.3.2.1" evidence="8"/>
<evidence type="ECO:0000313" key="9">
    <source>
        <dbReference type="EMBL" id="RUO40040.1"/>
    </source>
</evidence>
<gene>
    <name evidence="8" type="primary">panC</name>
    <name evidence="9" type="ORF">CWE15_07795</name>
</gene>
<feature type="binding site" evidence="8">
    <location>
        <position position="61"/>
    </location>
    <ligand>
        <name>(R)-pantoate</name>
        <dbReference type="ChEBI" id="CHEBI:15980"/>
    </ligand>
</feature>
<evidence type="ECO:0000256" key="8">
    <source>
        <dbReference type="HAMAP-Rule" id="MF_00158"/>
    </source>
</evidence>
<comment type="function">
    <text evidence="8">Catalyzes the condensation of pantoate with beta-alanine in an ATP-dependent reaction via a pantoyl-adenylate intermediate.</text>
</comment>
<dbReference type="Gene3D" id="3.40.50.620">
    <property type="entry name" value="HUPs"/>
    <property type="match status" value="1"/>
</dbReference>
<sequence length="281" mass="31036">MQHITTVSQLRQQRQAWRQAGETLAFVPTMGNLHDGHLALVRQAKASAQRVVVSIFVNPLQFGANEDLDSYPRTLAADMAQLESLEVDAVFTPSVEEMYPRGLAAQTMVTVPEVSTILCGASRPGHFEGVATVVTKLFNMVQPDIAVFGTKDYQQLQVIRLLVEDLCMPIEIQGVETKREPSGLALSSRNHYLTDEERVKATVIYQSLQHVAQAVKLGASIPEAIQVALESWHTAGLREDYLQVCRAKDLMPPTDKDSELVVVAAAYLGHVRLIDNLSFSR</sequence>
<comment type="caution">
    <text evidence="9">The sequence shown here is derived from an EMBL/GenBank/DDBJ whole genome shotgun (WGS) entry which is preliminary data.</text>
</comment>
<feature type="binding site" evidence="8">
    <location>
        <begin position="186"/>
        <end position="189"/>
    </location>
    <ligand>
        <name>ATP</name>
        <dbReference type="ChEBI" id="CHEBI:30616"/>
    </ligand>
</feature>
<dbReference type="Pfam" id="PF02569">
    <property type="entry name" value="Pantoate_ligase"/>
    <property type="match status" value="1"/>
</dbReference>
<feature type="active site" description="Proton donor" evidence="8">
    <location>
        <position position="37"/>
    </location>
</feature>
<dbReference type="Proteomes" id="UP000286976">
    <property type="component" value="Unassembled WGS sequence"/>
</dbReference>
<evidence type="ECO:0000256" key="7">
    <source>
        <dbReference type="ARBA" id="ARBA00048258"/>
    </source>
</evidence>
<dbReference type="GO" id="GO:0005829">
    <property type="term" value="C:cytosol"/>
    <property type="evidence" value="ECO:0007669"/>
    <property type="project" value="TreeGrafter"/>
</dbReference>
<evidence type="ECO:0000256" key="1">
    <source>
        <dbReference type="ARBA" id="ARBA00004990"/>
    </source>
</evidence>
<keyword evidence="5 8" id="KW-0547">Nucleotide-binding</keyword>
<dbReference type="NCBIfam" id="TIGR00125">
    <property type="entry name" value="cyt_tran_rel"/>
    <property type="match status" value="1"/>
</dbReference>
<evidence type="ECO:0000256" key="5">
    <source>
        <dbReference type="ARBA" id="ARBA00022741"/>
    </source>
</evidence>
<comment type="similarity">
    <text evidence="2 8">Belongs to the pantothenate synthetase family.</text>
</comment>
<protein>
    <recommendedName>
        <fullName evidence="8">Pantothenate synthetase</fullName>
        <shortName evidence="8">PS</shortName>
        <ecNumber evidence="8">6.3.2.1</ecNumber>
    </recommendedName>
    <alternativeName>
        <fullName evidence="8">Pantoate--beta-alanine ligase</fullName>
    </alternativeName>
    <alternativeName>
        <fullName evidence="8">Pantoate-activating enzyme</fullName>
    </alternativeName>
</protein>
<comment type="miscellaneous">
    <text evidence="8">The reaction proceeds by a bi uni uni bi ping pong mechanism.</text>
</comment>
<feature type="binding site" evidence="8">
    <location>
        <position position="155"/>
    </location>
    <ligand>
        <name>(R)-pantoate</name>
        <dbReference type="ChEBI" id="CHEBI:15980"/>
    </ligand>
</feature>
<proteinExistence type="inferred from homology"/>
<dbReference type="EMBL" id="PIPQ01000004">
    <property type="protein sequence ID" value="RUO40040.1"/>
    <property type="molecule type" value="Genomic_DNA"/>
</dbReference>
<dbReference type="OrthoDB" id="9773087at2"/>
<evidence type="ECO:0000313" key="10">
    <source>
        <dbReference type="Proteomes" id="UP000286976"/>
    </source>
</evidence>
<feature type="binding site" evidence="8">
    <location>
        <position position="61"/>
    </location>
    <ligand>
        <name>beta-alanine</name>
        <dbReference type="ChEBI" id="CHEBI:57966"/>
    </ligand>
</feature>
<comment type="catalytic activity">
    <reaction evidence="7 8">
        <text>(R)-pantoate + beta-alanine + ATP = (R)-pantothenate + AMP + diphosphate + H(+)</text>
        <dbReference type="Rhea" id="RHEA:10912"/>
        <dbReference type="ChEBI" id="CHEBI:15378"/>
        <dbReference type="ChEBI" id="CHEBI:15980"/>
        <dbReference type="ChEBI" id="CHEBI:29032"/>
        <dbReference type="ChEBI" id="CHEBI:30616"/>
        <dbReference type="ChEBI" id="CHEBI:33019"/>
        <dbReference type="ChEBI" id="CHEBI:57966"/>
        <dbReference type="ChEBI" id="CHEBI:456215"/>
        <dbReference type="EC" id="6.3.2.1"/>
    </reaction>
</comment>